<gene>
    <name evidence="2" type="ORF">V6x_37490</name>
</gene>
<proteinExistence type="predicted"/>
<feature type="region of interest" description="Disordered" evidence="1">
    <location>
        <begin position="13"/>
        <end position="69"/>
    </location>
</feature>
<protein>
    <submittedName>
        <fullName evidence="2">Uncharacterized protein</fullName>
    </submittedName>
</protein>
<evidence type="ECO:0000256" key="1">
    <source>
        <dbReference type="SAM" id="MobiDB-lite"/>
    </source>
</evidence>
<dbReference type="Proteomes" id="UP000320722">
    <property type="component" value="Chromosome"/>
</dbReference>
<dbReference type="AlphaFoldDB" id="A0A517WFL1"/>
<dbReference type="EMBL" id="CP036347">
    <property type="protein sequence ID" value="QDU04024.1"/>
    <property type="molecule type" value="Genomic_DNA"/>
</dbReference>
<evidence type="ECO:0000313" key="3">
    <source>
        <dbReference type="Proteomes" id="UP000320722"/>
    </source>
</evidence>
<reference evidence="2 3" key="1">
    <citation type="submission" date="2019-02" db="EMBL/GenBank/DDBJ databases">
        <title>Deep-cultivation of Planctomycetes and their phenomic and genomic characterization uncovers novel biology.</title>
        <authorList>
            <person name="Wiegand S."/>
            <person name="Jogler M."/>
            <person name="Boedeker C."/>
            <person name="Pinto D."/>
            <person name="Vollmers J."/>
            <person name="Rivas-Marin E."/>
            <person name="Kohn T."/>
            <person name="Peeters S.H."/>
            <person name="Heuer A."/>
            <person name="Rast P."/>
            <person name="Oberbeckmann S."/>
            <person name="Bunk B."/>
            <person name="Jeske O."/>
            <person name="Meyerdierks A."/>
            <person name="Storesund J.E."/>
            <person name="Kallscheuer N."/>
            <person name="Luecker S."/>
            <person name="Lage O.M."/>
            <person name="Pohl T."/>
            <person name="Merkel B.J."/>
            <person name="Hornburger P."/>
            <person name="Mueller R.-W."/>
            <person name="Bruemmer F."/>
            <person name="Labrenz M."/>
            <person name="Spormann A.M."/>
            <person name="Op den Camp H."/>
            <person name="Overmann J."/>
            <person name="Amann R."/>
            <person name="Jetten M.S.M."/>
            <person name="Mascher T."/>
            <person name="Medema M.H."/>
            <person name="Devos D.P."/>
            <person name="Kaster A.-K."/>
            <person name="Ovreas L."/>
            <person name="Rohde M."/>
            <person name="Galperin M.Y."/>
            <person name="Jogler C."/>
        </authorList>
    </citation>
    <scope>NUCLEOTIDE SEQUENCE [LARGE SCALE GENOMIC DNA]</scope>
    <source>
        <strain evidence="2 3">V6</strain>
    </source>
</reference>
<feature type="compositionally biased region" description="Basic and acidic residues" evidence="1">
    <location>
        <begin position="43"/>
        <end position="60"/>
    </location>
</feature>
<evidence type="ECO:0000313" key="2">
    <source>
        <dbReference type="EMBL" id="QDU04024.1"/>
    </source>
</evidence>
<accession>A0A517WFL1</accession>
<organism evidence="2 3">
    <name type="scientific">Gimesia chilikensis</name>
    <dbReference type="NCBI Taxonomy" id="2605989"/>
    <lineage>
        <taxon>Bacteria</taxon>
        <taxon>Pseudomonadati</taxon>
        <taxon>Planctomycetota</taxon>
        <taxon>Planctomycetia</taxon>
        <taxon>Planctomycetales</taxon>
        <taxon>Planctomycetaceae</taxon>
        <taxon>Gimesia</taxon>
    </lineage>
</organism>
<name>A0A517WFL1_9PLAN</name>
<feature type="region of interest" description="Disordered" evidence="1">
    <location>
        <begin position="137"/>
        <end position="178"/>
    </location>
</feature>
<sequence>MGWSHYDEIKAHHHSTERGFGHSSRRGRPMCRPAWQRTKKSKRETGPEKIFRERGWDRMQFDPSAASRRSQLPRLIKCKATNLHRIRVAQLAGPTKKVAECILSGSDPFPFQPLINSRSVIPADCGRWSPHCCKVPQTSFHDRPSRPAGSRDPAGSHQSGRSNGRPHQRGRTEQCRPL</sequence>